<sequence length="340" mass="36915">MINNIPLKTSTVNAIINLPQTCLLTSGSGASILLIFGPTSTSQNGSIIQWDHQAEELTVDDLEGHNDHRGFCRDCMVGAVGGAVDFSSLKSGGGVERAMGTLCTPEYFEGRGVGTGAYRLGCVESKEYTDEELREEEEIIGGGEIRREGGRDGGETNEDRYHGFKVQSWPLLVANKEGSKPDSSLKEYLRGFTAPVRSEIMMAGALSTFCFVDMAKSAERAAGDFGWFYAQAVARSDYYYLKCLSASLRVLAAAFASEVDEDAIAAMAVPDDPAGRAGDAVLLPLDEAPEDTLRALGFHKLAELRKPNEDLLMLAARVIDDERLEYCRGEAESLLLQFDR</sequence>
<proteinExistence type="predicted"/>
<evidence type="ECO:0000313" key="2">
    <source>
        <dbReference type="Proteomes" id="UP001165082"/>
    </source>
</evidence>
<accession>A0A9W7DLT6</accession>
<gene>
    <name evidence="1" type="ORF">TrRE_jg12616</name>
</gene>
<dbReference type="AlphaFoldDB" id="A0A9W7DLT6"/>
<name>A0A9W7DLT6_9STRA</name>
<evidence type="ECO:0000313" key="1">
    <source>
        <dbReference type="EMBL" id="GMH46925.1"/>
    </source>
</evidence>
<dbReference type="OrthoDB" id="10404858at2759"/>
<reference evidence="1" key="1">
    <citation type="submission" date="2022-07" db="EMBL/GenBank/DDBJ databases">
        <title>Genome analysis of Parmales, a sister group of diatoms, reveals the evolutionary specialization of diatoms from phago-mixotrophs to photoautotrophs.</title>
        <authorList>
            <person name="Ban H."/>
            <person name="Sato S."/>
            <person name="Yoshikawa S."/>
            <person name="Kazumasa Y."/>
            <person name="Nakamura Y."/>
            <person name="Ichinomiya M."/>
            <person name="Saitoh K."/>
            <person name="Sato N."/>
            <person name="Blanc-Mathieu R."/>
            <person name="Endo H."/>
            <person name="Kuwata A."/>
            <person name="Ogata H."/>
        </authorList>
    </citation>
    <scope>NUCLEOTIDE SEQUENCE</scope>
</reference>
<comment type="caution">
    <text evidence="1">The sequence shown here is derived from an EMBL/GenBank/DDBJ whole genome shotgun (WGS) entry which is preliminary data.</text>
</comment>
<organism evidence="1 2">
    <name type="scientific">Triparma retinervis</name>
    <dbReference type="NCBI Taxonomy" id="2557542"/>
    <lineage>
        <taxon>Eukaryota</taxon>
        <taxon>Sar</taxon>
        <taxon>Stramenopiles</taxon>
        <taxon>Ochrophyta</taxon>
        <taxon>Bolidophyceae</taxon>
        <taxon>Parmales</taxon>
        <taxon>Triparmaceae</taxon>
        <taxon>Triparma</taxon>
    </lineage>
</organism>
<dbReference type="Proteomes" id="UP001165082">
    <property type="component" value="Unassembled WGS sequence"/>
</dbReference>
<dbReference type="EMBL" id="BRXZ01003085">
    <property type="protein sequence ID" value="GMH46925.1"/>
    <property type="molecule type" value="Genomic_DNA"/>
</dbReference>
<protein>
    <submittedName>
        <fullName evidence="1">Uncharacterized protein</fullName>
    </submittedName>
</protein>
<keyword evidence="2" id="KW-1185">Reference proteome</keyword>